<comment type="caution">
    <text evidence="2">The sequence shown here is derived from an EMBL/GenBank/DDBJ whole genome shotgun (WGS) entry which is preliminary data.</text>
</comment>
<evidence type="ECO:0000256" key="1">
    <source>
        <dbReference type="SAM" id="Phobius"/>
    </source>
</evidence>
<dbReference type="Proteomes" id="UP000240608">
    <property type="component" value="Unassembled WGS sequence"/>
</dbReference>
<keyword evidence="1" id="KW-0472">Membrane</keyword>
<evidence type="ECO:0008006" key="4">
    <source>
        <dbReference type="Google" id="ProtNLM"/>
    </source>
</evidence>
<reference evidence="2 3" key="1">
    <citation type="submission" date="2018-03" db="EMBL/GenBank/DDBJ databases">
        <title>Cross-interface Injection: A General Nanoliter Liquid Handling Method Applied to Single Cells Genome Amplification Automated Nanoliter Liquid Handling Applied to Single Cell Multiple Displacement Amplification.</title>
        <authorList>
            <person name="Yun J."/>
            <person name="Xu P."/>
            <person name="Xu J."/>
            <person name="Dai X."/>
            <person name="Wang Y."/>
            <person name="Zheng X."/>
            <person name="Cao C."/>
            <person name="Yi Q."/>
            <person name="Zhu Y."/>
            <person name="Wang L."/>
            <person name="Dong Z."/>
            <person name="Huang Y."/>
            <person name="Huang L."/>
            <person name="Du W."/>
        </authorList>
    </citation>
    <scope>NUCLEOTIDE SEQUENCE [LARGE SCALE GENOMIC DNA]</scope>
    <source>
        <strain evidence="2 3">Z-D1-2</strain>
    </source>
</reference>
<feature type="transmembrane region" description="Helical" evidence="1">
    <location>
        <begin position="148"/>
        <end position="169"/>
    </location>
</feature>
<accession>A0A2T4DT40</accession>
<organism evidence="2 3">
    <name type="scientific">Marivirga lumbricoides</name>
    <dbReference type="NCBI Taxonomy" id="1046115"/>
    <lineage>
        <taxon>Bacteria</taxon>
        <taxon>Pseudomonadati</taxon>
        <taxon>Bacteroidota</taxon>
        <taxon>Cytophagia</taxon>
        <taxon>Cytophagales</taxon>
        <taxon>Marivirgaceae</taxon>
        <taxon>Marivirga</taxon>
    </lineage>
</organism>
<feature type="transmembrane region" description="Helical" evidence="1">
    <location>
        <begin position="221"/>
        <end position="241"/>
    </location>
</feature>
<feature type="transmembrane region" description="Helical" evidence="1">
    <location>
        <begin position="115"/>
        <end position="136"/>
    </location>
</feature>
<keyword evidence="1" id="KW-1133">Transmembrane helix</keyword>
<proteinExistence type="predicted"/>
<keyword evidence="1" id="KW-0812">Transmembrane</keyword>
<sequence length="409" mass="47147">MESNEKNSIAKKIEDSLQSFLLFFRKYIKTIYLVFARPRKLIYIARWESIHSFPRLVYPLTFLTFSFFLVAVIINFYFIVTAGAERLYFDIVFIAPELINEIKQKVTESPSILEVFLTALPAVATIYIACYTYSFLIMKSARRHFMNVVFYSYGLQGFIFFFNIVWIFLINKALYGFELLHYNIISTLLFWILFLYGILHPFFVMLSFIKYTKKYNYTGSFTFILLNAIATLLIPFIYFWVSSIVPTLSNALSNKDDSPEEVPEMRIEFTSNHMNVANGDSYVFMGAILSNTTDETIIVDSTDVGITFQDIQGDGIDLSDTISSDVIIDTRCDTEEHILKGIKIFNANGDQVPAIVLPAQSSSFWKLKGVIEKHQIINLDNIFREACCHVKIGYSLDATVNVYFEETEF</sequence>
<gene>
    <name evidence="2" type="ORF">C9994_04950</name>
</gene>
<feature type="transmembrane region" description="Helical" evidence="1">
    <location>
        <begin position="189"/>
        <end position="209"/>
    </location>
</feature>
<evidence type="ECO:0000313" key="3">
    <source>
        <dbReference type="Proteomes" id="UP000240608"/>
    </source>
</evidence>
<name>A0A2T4DT40_9BACT</name>
<protein>
    <recommendedName>
        <fullName evidence="4">Yip1 domain-containing protein</fullName>
    </recommendedName>
</protein>
<evidence type="ECO:0000313" key="2">
    <source>
        <dbReference type="EMBL" id="PTB96970.1"/>
    </source>
</evidence>
<dbReference type="EMBL" id="PYVU01000029">
    <property type="protein sequence ID" value="PTB96970.1"/>
    <property type="molecule type" value="Genomic_DNA"/>
</dbReference>
<dbReference type="AlphaFoldDB" id="A0A2T4DT40"/>
<feature type="transmembrane region" description="Helical" evidence="1">
    <location>
        <begin position="56"/>
        <end position="80"/>
    </location>
</feature>